<dbReference type="RefSeq" id="WP_147913767.1">
    <property type="nucleotide sequence ID" value="NZ_JBHUEJ010000027.1"/>
</dbReference>
<organism evidence="2 3">
    <name type="scientific">Ottowia flava</name>
    <dbReference type="NCBI Taxonomy" id="2675430"/>
    <lineage>
        <taxon>Bacteria</taxon>
        <taxon>Pseudomonadati</taxon>
        <taxon>Pseudomonadota</taxon>
        <taxon>Betaproteobacteria</taxon>
        <taxon>Burkholderiales</taxon>
        <taxon>Comamonadaceae</taxon>
        <taxon>Ottowia</taxon>
    </lineage>
</organism>
<keyword evidence="3" id="KW-1185">Reference proteome</keyword>
<reference evidence="3" key="1">
    <citation type="journal article" date="2019" name="Int. J. Syst. Evol. Microbiol.">
        <title>The Global Catalogue of Microorganisms (GCM) 10K type strain sequencing project: providing services to taxonomists for standard genome sequencing and annotation.</title>
        <authorList>
            <consortium name="The Broad Institute Genomics Platform"/>
            <consortium name="The Broad Institute Genome Sequencing Center for Infectious Disease"/>
            <person name="Wu L."/>
            <person name="Ma J."/>
        </authorList>
    </citation>
    <scope>NUCLEOTIDE SEQUENCE [LARGE SCALE GENOMIC DNA]</scope>
    <source>
        <strain evidence="3">LMG 29247</strain>
    </source>
</reference>
<protein>
    <recommendedName>
        <fullName evidence="4">Fimb protein</fullName>
    </recommendedName>
</protein>
<dbReference type="EMBL" id="JBHUEJ010000027">
    <property type="protein sequence ID" value="MFD1711435.1"/>
    <property type="molecule type" value="Genomic_DNA"/>
</dbReference>
<keyword evidence="1" id="KW-0472">Membrane</keyword>
<evidence type="ECO:0000256" key="1">
    <source>
        <dbReference type="SAM" id="Phobius"/>
    </source>
</evidence>
<keyword evidence="1" id="KW-0812">Transmembrane</keyword>
<name>A0ABW4KTU2_9BURK</name>
<sequence length="254" mass="28116">MHVERVRFSMLWAARHAVVSLLVALGSAALVFGLWYPMPYRAMQGVGSIYLLILVVDVVCGPLLTLVMATPKKSRRELFFDLGIIGLIQVAALLYGMHAVWIARPVVLAFESDRLVVVTANEIDKSGLSKAPEGLRQLKNTGVLEVATRQHRSNAELLEGIDRSMAGDSPAMRPDWWEPMSQHLNEMRAKARPLSELTARKPQHADLLKGAAVKTGTESTLLWYLPLTSSRTKDWIALLDAQMKVVGYAQVDGF</sequence>
<evidence type="ECO:0008006" key="4">
    <source>
        <dbReference type="Google" id="ProtNLM"/>
    </source>
</evidence>
<keyword evidence="1" id="KW-1133">Transmembrane helix</keyword>
<feature type="transmembrane region" description="Helical" evidence="1">
    <location>
        <begin position="12"/>
        <end position="36"/>
    </location>
</feature>
<evidence type="ECO:0000313" key="2">
    <source>
        <dbReference type="EMBL" id="MFD1711435.1"/>
    </source>
</evidence>
<proteinExistence type="predicted"/>
<feature type="transmembrane region" description="Helical" evidence="1">
    <location>
        <begin position="48"/>
        <end position="67"/>
    </location>
</feature>
<gene>
    <name evidence="2" type="ORF">ACFSF0_12510</name>
</gene>
<dbReference type="Proteomes" id="UP001597304">
    <property type="component" value="Unassembled WGS sequence"/>
</dbReference>
<accession>A0ABW4KTU2</accession>
<evidence type="ECO:0000313" key="3">
    <source>
        <dbReference type="Proteomes" id="UP001597304"/>
    </source>
</evidence>
<feature type="transmembrane region" description="Helical" evidence="1">
    <location>
        <begin position="79"/>
        <end position="103"/>
    </location>
</feature>
<comment type="caution">
    <text evidence="2">The sequence shown here is derived from an EMBL/GenBank/DDBJ whole genome shotgun (WGS) entry which is preliminary data.</text>
</comment>